<feature type="region of interest" description="Disordered" evidence="1">
    <location>
        <begin position="1"/>
        <end position="22"/>
    </location>
</feature>
<sequence>MEEETQQMVHEQPQLEVDGNEDEVGGEMTIDQAELDETIVEEMVLDDDEYRTFVGGRDGMANLELIDPVIDVKHRSHLVDGQLPPVLRLRTHDECWRLDACWIPRYDKSGYSIRK</sequence>
<organism evidence="2 3">
    <name type="scientific">Panicum miliaceum</name>
    <name type="common">Proso millet</name>
    <name type="synonym">Broomcorn millet</name>
    <dbReference type="NCBI Taxonomy" id="4540"/>
    <lineage>
        <taxon>Eukaryota</taxon>
        <taxon>Viridiplantae</taxon>
        <taxon>Streptophyta</taxon>
        <taxon>Embryophyta</taxon>
        <taxon>Tracheophyta</taxon>
        <taxon>Spermatophyta</taxon>
        <taxon>Magnoliopsida</taxon>
        <taxon>Liliopsida</taxon>
        <taxon>Poales</taxon>
        <taxon>Poaceae</taxon>
        <taxon>PACMAD clade</taxon>
        <taxon>Panicoideae</taxon>
        <taxon>Panicodae</taxon>
        <taxon>Paniceae</taxon>
        <taxon>Panicinae</taxon>
        <taxon>Panicum</taxon>
        <taxon>Panicum sect. Panicum</taxon>
    </lineage>
</organism>
<evidence type="ECO:0000313" key="3">
    <source>
        <dbReference type="Proteomes" id="UP000275267"/>
    </source>
</evidence>
<gene>
    <name evidence="2" type="ORF">C2845_PM16G02820</name>
</gene>
<evidence type="ECO:0000313" key="2">
    <source>
        <dbReference type="EMBL" id="RLM64703.1"/>
    </source>
</evidence>
<dbReference type="EMBL" id="PQIB02000015">
    <property type="protein sequence ID" value="RLM64703.1"/>
    <property type="molecule type" value="Genomic_DNA"/>
</dbReference>
<protein>
    <submittedName>
        <fullName evidence="2">Uncharacterized protein</fullName>
    </submittedName>
</protein>
<dbReference type="AlphaFoldDB" id="A0A3L6PUG2"/>
<reference evidence="3" key="1">
    <citation type="journal article" date="2019" name="Nat. Commun.">
        <title>The genome of broomcorn millet.</title>
        <authorList>
            <person name="Zou C."/>
            <person name="Miki D."/>
            <person name="Li D."/>
            <person name="Tang Q."/>
            <person name="Xiao L."/>
            <person name="Rajput S."/>
            <person name="Deng P."/>
            <person name="Jia W."/>
            <person name="Huang R."/>
            <person name="Zhang M."/>
            <person name="Sun Y."/>
            <person name="Hu J."/>
            <person name="Fu X."/>
            <person name="Schnable P.S."/>
            <person name="Li F."/>
            <person name="Zhang H."/>
            <person name="Feng B."/>
            <person name="Zhu X."/>
            <person name="Liu R."/>
            <person name="Schnable J.C."/>
            <person name="Zhu J.-K."/>
            <person name="Zhang H."/>
        </authorList>
    </citation>
    <scope>NUCLEOTIDE SEQUENCE [LARGE SCALE GENOMIC DNA]</scope>
</reference>
<accession>A0A3L6PUG2</accession>
<keyword evidence="3" id="KW-1185">Reference proteome</keyword>
<comment type="caution">
    <text evidence="2">The sequence shown here is derived from an EMBL/GenBank/DDBJ whole genome shotgun (WGS) entry which is preliminary data.</text>
</comment>
<evidence type="ECO:0000256" key="1">
    <source>
        <dbReference type="SAM" id="MobiDB-lite"/>
    </source>
</evidence>
<dbReference type="Proteomes" id="UP000275267">
    <property type="component" value="Unassembled WGS sequence"/>
</dbReference>
<name>A0A3L6PUG2_PANMI</name>
<proteinExistence type="predicted"/>